<dbReference type="CDD" id="cd03394">
    <property type="entry name" value="PAP2_like_5"/>
    <property type="match status" value="1"/>
</dbReference>
<dbReference type="SMART" id="SM00014">
    <property type="entry name" value="acidPPc"/>
    <property type="match status" value="1"/>
</dbReference>
<keyword evidence="4" id="KW-1185">Reference proteome</keyword>
<feature type="transmembrane region" description="Helical" evidence="1">
    <location>
        <begin position="6"/>
        <end position="27"/>
    </location>
</feature>
<comment type="caution">
    <text evidence="3">The sequence shown here is derived from an EMBL/GenBank/DDBJ whole genome shotgun (WGS) entry which is preliminary data.</text>
</comment>
<evidence type="ECO:0000313" key="3">
    <source>
        <dbReference type="EMBL" id="RMA76079.1"/>
    </source>
</evidence>
<feature type="transmembrane region" description="Helical" evidence="1">
    <location>
        <begin position="89"/>
        <end position="111"/>
    </location>
</feature>
<organism evidence="3 4">
    <name type="scientific">Flavobacterium weaverense</name>
    <dbReference type="NCBI Taxonomy" id="271156"/>
    <lineage>
        <taxon>Bacteria</taxon>
        <taxon>Pseudomonadati</taxon>
        <taxon>Bacteroidota</taxon>
        <taxon>Flavobacteriia</taxon>
        <taxon>Flavobacteriales</taxon>
        <taxon>Flavobacteriaceae</taxon>
        <taxon>Flavobacterium</taxon>
    </lineage>
</organism>
<protein>
    <submittedName>
        <fullName evidence="3">Membrane-associated phospholipid phosphatase</fullName>
    </submittedName>
</protein>
<feature type="domain" description="Phosphatidic acid phosphatase type 2/haloperoxidase" evidence="2">
    <location>
        <begin position="123"/>
        <end position="232"/>
    </location>
</feature>
<gene>
    <name evidence="3" type="ORF">BC961_1795</name>
</gene>
<dbReference type="PANTHER" id="PTHR14969">
    <property type="entry name" value="SPHINGOSINE-1-PHOSPHATE PHOSPHOHYDROLASE"/>
    <property type="match status" value="1"/>
</dbReference>
<reference evidence="3 4" key="1">
    <citation type="submission" date="2018-10" db="EMBL/GenBank/DDBJ databases">
        <title>Genomic Encyclopedia of Archaeal and Bacterial Type Strains, Phase II (KMG-II): from individual species to whole genera.</title>
        <authorList>
            <person name="Goeker M."/>
        </authorList>
    </citation>
    <scope>NUCLEOTIDE SEQUENCE [LARGE SCALE GENOMIC DNA]</scope>
    <source>
        <strain evidence="3 4">DSM 19727</strain>
    </source>
</reference>
<keyword evidence="1" id="KW-0472">Membrane</keyword>
<dbReference type="AlphaFoldDB" id="A0A3L9ZXZ4"/>
<feature type="transmembrane region" description="Helical" evidence="1">
    <location>
        <begin position="213"/>
        <end position="232"/>
    </location>
</feature>
<dbReference type="PANTHER" id="PTHR14969:SF13">
    <property type="entry name" value="AT30094P"/>
    <property type="match status" value="1"/>
</dbReference>
<dbReference type="Pfam" id="PF01569">
    <property type="entry name" value="PAP2"/>
    <property type="match status" value="1"/>
</dbReference>
<name>A0A3L9ZXZ4_9FLAO</name>
<evidence type="ECO:0000259" key="2">
    <source>
        <dbReference type="SMART" id="SM00014"/>
    </source>
</evidence>
<dbReference type="SUPFAM" id="SSF48317">
    <property type="entry name" value="Acid phosphatase/Vanadium-dependent haloperoxidase"/>
    <property type="match status" value="1"/>
</dbReference>
<proteinExistence type="predicted"/>
<sequence length="245" mass="27942">MLSKFLRVFFFVLTFCFTLYFCYYVLFLQEDYVIFELNAFIMSRRNKLSTVLNLITLLFCVNFSFAQNIDIELLRDINVNRNTSLDPAFTLITKSAVPISIGTPLVMYSIGLIKKDSTIKKQALFIGQTFLVSAFVTTALKYSIKRERPFNSYLDIEEVRYASGYSFPSGHTSTAFATATSLCIEYPKWYVIAPTFAWATAVGYSRMHLGVHYPTDVLAGAFVGSGAAYLSYKMNKWVNKKRVKK</sequence>
<dbReference type="Gene3D" id="1.20.144.10">
    <property type="entry name" value="Phosphatidic acid phosphatase type 2/haloperoxidase"/>
    <property type="match status" value="1"/>
</dbReference>
<dbReference type="InterPro" id="IPR000326">
    <property type="entry name" value="PAP2/HPO"/>
</dbReference>
<keyword evidence="1" id="KW-0812">Transmembrane</keyword>
<dbReference type="InterPro" id="IPR036938">
    <property type="entry name" value="PAP2/HPO_sf"/>
</dbReference>
<dbReference type="EMBL" id="REFH01000009">
    <property type="protein sequence ID" value="RMA76079.1"/>
    <property type="molecule type" value="Genomic_DNA"/>
</dbReference>
<accession>A0A3L9ZXZ4</accession>
<evidence type="ECO:0000256" key="1">
    <source>
        <dbReference type="SAM" id="Phobius"/>
    </source>
</evidence>
<evidence type="ECO:0000313" key="4">
    <source>
        <dbReference type="Proteomes" id="UP000280368"/>
    </source>
</evidence>
<dbReference type="Proteomes" id="UP000280368">
    <property type="component" value="Unassembled WGS sequence"/>
</dbReference>
<feature type="transmembrane region" description="Helical" evidence="1">
    <location>
        <begin position="123"/>
        <end position="144"/>
    </location>
</feature>
<keyword evidence="1" id="KW-1133">Transmembrane helix</keyword>
<feature type="transmembrane region" description="Helical" evidence="1">
    <location>
        <begin position="48"/>
        <end position="69"/>
    </location>
</feature>